<feature type="transmembrane region" description="Helical" evidence="7">
    <location>
        <begin position="711"/>
        <end position="732"/>
    </location>
</feature>
<feature type="domain" description="ABC3 transporter permease C-terminal" evidence="8">
    <location>
        <begin position="1118"/>
        <end position="1233"/>
    </location>
</feature>
<accession>A0ABQ8UV89</accession>
<evidence type="ECO:0000256" key="2">
    <source>
        <dbReference type="ARBA" id="ARBA00022475"/>
    </source>
</evidence>
<evidence type="ECO:0000256" key="7">
    <source>
        <dbReference type="SAM" id="Phobius"/>
    </source>
</evidence>
<dbReference type="PANTHER" id="PTHR32522">
    <property type="match status" value="1"/>
</dbReference>
<keyword evidence="2" id="KW-1003">Cell membrane</keyword>
<organism evidence="9 10">
    <name type="scientific">Paratrimastix pyriformis</name>
    <dbReference type="NCBI Taxonomy" id="342808"/>
    <lineage>
        <taxon>Eukaryota</taxon>
        <taxon>Metamonada</taxon>
        <taxon>Preaxostyla</taxon>
        <taxon>Paratrimastigidae</taxon>
        <taxon>Paratrimastix</taxon>
    </lineage>
</organism>
<evidence type="ECO:0000259" key="8">
    <source>
        <dbReference type="Pfam" id="PF02687"/>
    </source>
</evidence>
<keyword evidence="5 7" id="KW-0472">Membrane</keyword>
<feature type="compositionally biased region" description="Pro residues" evidence="6">
    <location>
        <begin position="866"/>
        <end position="875"/>
    </location>
</feature>
<reference evidence="9" key="1">
    <citation type="journal article" date="2022" name="bioRxiv">
        <title>Genomics of Preaxostyla Flagellates Illuminates Evolutionary Transitions and the Path Towards Mitochondrial Loss.</title>
        <authorList>
            <person name="Novak L.V.F."/>
            <person name="Treitli S.C."/>
            <person name="Pyrih J."/>
            <person name="Halakuc P."/>
            <person name="Pipaliya S.V."/>
            <person name="Vacek V."/>
            <person name="Brzon O."/>
            <person name="Soukal P."/>
            <person name="Eme L."/>
            <person name="Dacks J.B."/>
            <person name="Karnkowska A."/>
            <person name="Elias M."/>
            <person name="Hampl V."/>
        </authorList>
    </citation>
    <scope>NUCLEOTIDE SEQUENCE</scope>
    <source>
        <strain evidence="9">RCP-MX</strain>
    </source>
</reference>
<proteinExistence type="predicted"/>
<dbReference type="EMBL" id="JAPMOS010000001">
    <property type="protein sequence ID" value="KAJ4463016.1"/>
    <property type="molecule type" value="Genomic_DNA"/>
</dbReference>
<feature type="transmembrane region" description="Helical" evidence="7">
    <location>
        <begin position="650"/>
        <end position="672"/>
    </location>
</feature>
<sequence>MQYEDDADAFRSTTGELHAERANANVRPKGKFAVFWNNLGFFFSQTFKQIKKGKLSYCTGFVACMIVVTFVAIIYSAMDSFPVVVLQMAESNQGQIDLLIQAGDWTGSGDLNYTLISEVMSKQGDPFHYHTPRYDFSVLAYPFKDCAVPAESLQDDTSWTYLGLANDTACAARPDITDQSCIKKYCGAAHEATVYLTKSERESMIGLGREWKYGTIAQGQAIISSNMAIAMGLSKGDKFFVRFNLASDPFRPLLNDVVEQVDPDMLYTSRWYQLMGPHATVNLPLTVGEVSESVYGKTSLDEYHACFVEYDTFLGHLLERLHPAINATIRETLASRNLDHFAQEVIFNIPPPRYRTYLDLNYDSLQDTVVEWSSSLLYRLGFNQVSVSMPVLRGMQSMSMFSMFLSLVLSIIITILVALSVLLIYSLLMISVDTRTFELGVLRMIGMRRTSVVGLLLTQSLAYSVPSWALGLIIAQLANVVRTPTHPVHPSTRPPAAGKRTAVRLGPEASHCHGLPARHGFLMRFFARLATVEVPWNLTGQSIGLATLVCPPPPPFPTPSPLSLAPSHKPFVISTAASVFPIRSALTKNLHDSLDVTHSKTSAVLVTIERAEDSSVPWTLFVTGGLLSVIGAGVYYFFPLSLVSNNFQLLLYLFFGMLMGMILGLVMLSLNFEHLLERGVRRLAQPPTSLASLASSPPTHPGAAPDRPPSAFLPVCVRAGAGLQVVGFFLFWEKRALRDLAVKNLVAHRLRNRKTTLMYAISIGFIIFISVTAKLNIESFKFNTIKQHGVRMKCQAGGYDATGHIHGVQSAELLEALPERFPGKRPAALGASAISNVGRVFSYTQWLYAIQPHYFDVCLPGSALHPPPSIQPPSQPGRRTHLTISGDGNDDGRCVGGRGSYMRYDDADTDPEVGWGLEEQLYSPSGSHSLLIGATFKEKLLLDRDTHFVEWTTVSTYPYSNVTRRRMTAAGFLQSTPIFTISGFPTATAQDALAAFPTYVRLSNGQVPSVDDIPMRYFLLHLADNLTDDETDEIQARPAAPRRPPLAAPLPPRWLPHCRPAGCPTAAPLAAPLPPHRRADHSITVNDDGVWIWDYRTAVQGLTAASSMIDLFFLACTVVAMLLCFFSLMSSMYTNVFEQTKEIGIMRALGLTQWQMYRLYVEEAFTLVVSASVMGIVTGTLIGYTMTLQQSLFTQLPIPFYFPWSLLVAVIVLSVVCSVMAAAAPTRNLLGKPIVSIMRLVI</sequence>
<feature type="domain" description="ABC3 transporter permease C-terminal" evidence="8">
    <location>
        <begin position="411"/>
        <end position="477"/>
    </location>
</feature>
<evidence type="ECO:0000256" key="1">
    <source>
        <dbReference type="ARBA" id="ARBA00004651"/>
    </source>
</evidence>
<dbReference type="Proteomes" id="UP001141327">
    <property type="component" value="Unassembled WGS sequence"/>
</dbReference>
<protein>
    <submittedName>
        <fullName evidence="9">DUF214 family protein</fullName>
    </submittedName>
</protein>
<keyword evidence="10" id="KW-1185">Reference proteome</keyword>
<dbReference type="InterPro" id="IPR003838">
    <property type="entry name" value="ABC3_permease_C"/>
</dbReference>
<evidence type="ECO:0000256" key="3">
    <source>
        <dbReference type="ARBA" id="ARBA00022692"/>
    </source>
</evidence>
<feature type="transmembrane region" description="Helical" evidence="7">
    <location>
        <begin position="1204"/>
        <end position="1224"/>
    </location>
</feature>
<feature type="transmembrane region" description="Helical" evidence="7">
    <location>
        <begin position="618"/>
        <end position="638"/>
    </location>
</feature>
<comment type="caution">
    <text evidence="9">The sequence shown here is derived from an EMBL/GenBank/DDBJ whole genome shotgun (WGS) entry which is preliminary data.</text>
</comment>
<feature type="transmembrane region" description="Helical" evidence="7">
    <location>
        <begin position="55"/>
        <end position="78"/>
    </location>
</feature>
<evidence type="ECO:0000256" key="5">
    <source>
        <dbReference type="ARBA" id="ARBA00023136"/>
    </source>
</evidence>
<evidence type="ECO:0000313" key="10">
    <source>
        <dbReference type="Proteomes" id="UP001141327"/>
    </source>
</evidence>
<keyword evidence="3 7" id="KW-0812">Transmembrane</keyword>
<feature type="region of interest" description="Disordered" evidence="6">
    <location>
        <begin position="866"/>
        <end position="891"/>
    </location>
</feature>
<gene>
    <name evidence="9" type="ORF">PAPYR_256</name>
</gene>
<keyword evidence="4 7" id="KW-1133">Transmembrane helix</keyword>
<name>A0ABQ8UV89_9EUKA</name>
<evidence type="ECO:0000256" key="6">
    <source>
        <dbReference type="SAM" id="MobiDB-lite"/>
    </source>
</evidence>
<feature type="transmembrane region" description="Helical" evidence="7">
    <location>
        <begin position="451"/>
        <end position="475"/>
    </location>
</feature>
<dbReference type="PANTHER" id="PTHR32522:SF3">
    <property type="entry name" value="ABC3 TRANSPORTER PERMEASE PROTEIN DOMAIN-CONTAINING PROTEIN"/>
    <property type="match status" value="1"/>
</dbReference>
<evidence type="ECO:0000256" key="4">
    <source>
        <dbReference type="ARBA" id="ARBA00022989"/>
    </source>
</evidence>
<feature type="transmembrane region" description="Helical" evidence="7">
    <location>
        <begin position="1111"/>
        <end position="1137"/>
    </location>
</feature>
<comment type="subcellular location">
    <subcellularLocation>
        <location evidence="1">Cell membrane</location>
        <topology evidence="1">Multi-pass membrane protein</topology>
    </subcellularLocation>
</comment>
<feature type="transmembrane region" description="Helical" evidence="7">
    <location>
        <begin position="757"/>
        <end position="777"/>
    </location>
</feature>
<feature type="transmembrane region" description="Helical" evidence="7">
    <location>
        <begin position="1164"/>
        <end position="1184"/>
    </location>
</feature>
<evidence type="ECO:0000313" key="9">
    <source>
        <dbReference type="EMBL" id="KAJ4463016.1"/>
    </source>
</evidence>
<feature type="transmembrane region" description="Helical" evidence="7">
    <location>
        <begin position="403"/>
        <end position="430"/>
    </location>
</feature>
<dbReference type="Pfam" id="PF02687">
    <property type="entry name" value="FtsX"/>
    <property type="match status" value="2"/>
</dbReference>